<feature type="compositionally biased region" description="Pro residues" evidence="1">
    <location>
        <begin position="27"/>
        <end position="39"/>
    </location>
</feature>
<accession>A0A7X0LSP3</accession>
<keyword evidence="3" id="KW-1185">Reference proteome</keyword>
<dbReference type="RefSeq" id="WP_185036389.1">
    <property type="nucleotide sequence ID" value="NZ_JACHEM010000031.1"/>
</dbReference>
<sequence>MSQRPARPRVDDTAGDLESLVRLGLADPPPVPAPPPPARGLPDAAQSGMERANEARLQAALSESGVAKGSRDEEVIDVLARLDPADVDAVAAWLRQRKPRDESAGPQK</sequence>
<dbReference type="EMBL" id="JACHEM010000031">
    <property type="protein sequence ID" value="MBB6439903.1"/>
    <property type="molecule type" value="Genomic_DNA"/>
</dbReference>
<dbReference type="Proteomes" id="UP000540423">
    <property type="component" value="Unassembled WGS sequence"/>
</dbReference>
<name>A0A7X0LSP3_9ACTN</name>
<proteinExistence type="predicted"/>
<reference evidence="2 3" key="1">
    <citation type="submission" date="2020-08" db="EMBL/GenBank/DDBJ databases">
        <title>Genomic Encyclopedia of Type Strains, Phase IV (KMG-IV): sequencing the most valuable type-strain genomes for metagenomic binning, comparative biology and taxonomic classification.</title>
        <authorList>
            <person name="Goeker M."/>
        </authorList>
    </citation>
    <scope>NUCLEOTIDE SEQUENCE [LARGE SCALE GENOMIC DNA]</scope>
    <source>
        <strain evidence="2 3">DSM 40141</strain>
    </source>
</reference>
<dbReference type="AlphaFoldDB" id="A0A7X0LSP3"/>
<protein>
    <submittedName>
        <fullName evidence="2">Uncharacterized protein</fullName>
    </submittedName>
</protein>
<organism evidence="2 3">
    <name type="scientific">Streptomyces candidus</name>
    <dbReference type="NCBI Taxonomy" id="67283"/>
    <lineage>
        <taxon>Bacteria</taxon>
        <taxon>Bacillati</taxon>
        <taxon>Actinomycetota</taxon>
        <taxon>Actinomycetes</taxon>
        <taxon>Kitasatosporales</taxon>
        <taxon>Streptomycetaceae</taxon>
        <taxon>Streptomyces</taxon>
    </lineage>
</organism>
<gene>
    <name evidence="2" type="ORF">HNQ79_006415</name>
</gene>
<evidence type="ECO:0000256" key="1">
    <source>
        <dbReference type="SAM" id="MobiDB-lite"/>
    </source>
</evidence>
<evidence type="ECO:0000313" key="2">
    <source>
        <dbReference type="EMBL" id="MBB6439903.1"/>
    </source>
</evidence>
<evidence type="ECO:0000313" key="3">
    <source>
        <dbReference type="Proteomes" id="UP000540423"/>
    </source>
</evidence>
<comment type="caution">
    <text evidence="2">The sequence shown here is derived from an EMBL/GenBank/DDBJ whole genome shotgun (WGS) entry which is preliminary data.</text>
</comment>
<feature type="region of interest" description="Disordered" evidence="1">
    <location>
        <begin position="23"/>
        <end position="52"/>
    </location>
</feature>